<accession>A0AAW1WJ88</accession>
<gene>
    <name evidence="1" type="ORF">M0R45_032395</name>
</gene>
<organism evidence="1 2">
    <name type="scientific">Rubus argutus</name>
    <name type="common">Southern blackberry</name>
    <dbReference type="NCBI Taxonomy" id="59490"/>
    <lineage>
        <taxon>Eukaryota</taxon>
        <taxon>Viridiplantae</taxon>
        <taxon>Streptophyta</taxon>
        <taxon>Embryophyta</taxon>
        <taxon>Tracheophyta</taxon>
        <taxon>Spermatophyta</taxon>
        <taxon>Magnoliopsida</taxon>
        <taxon>eudicotyledons</taxon>
        <taxon>Gunneridae</taxon>
        <taxon>Pentapetalae</taxon>
        <taxon>rosids</taxon>
        <taxon>fabids</taxon>
        <taxon>Rosales</taxon>
        <taxon>Rosaceae</taxon>
        <taxon>Rosoideae</taxon>
        <taxon>Rosoideae incertae sedis</taxon>
        <taxon>Rubus</taxon>
    </lineage>
</organism>
<name>A0AAW1WJ88_RUBAR</name>
<dbReference type="AlphaFoldDB" id="A0AAW1WJ88"/>
<comment type="caution">
    <text evidence="1">The sequence shown here is derived from an EMBL/GenBank/DDBJ whole genome shotgun (WGS) entry which is preliminary data.</text>
</comment>
<reference evidence="1 2" key="1">
    <citation type="journal article" date="2023" name="G3 (Bethesda)">
        <title>A chromosome-length genome assembly and annotation of blackberry (Rubus argutus, cv. 'Hillquist').</title>
        <authorList>
            <person name="Bruna T."/>
            <person name="Aryal R."/>
            <person name="Dudchenko O."/>
            <person name="Sargent D.J."/>
            <person name="Mead D."/>
            <person name="Buti M."/>
            <person name="Cavallini A."/>
            <person name="Hytonen T."/>
            <person name="Andres J."/>
            <person name="Pham M."/>
            <person name="Weisz D."/>
            <person name="Mascagni F."/>
            <person name="Usai G."/>
            <person name="Natali L."/>
            <person name="Bassil N."/>
            <person name="Fernandez G.E."/>
            <person name="Lomsadze A."/>
            <person name="Armour M."/>
            <person name="Olukolu B."/>
            <person name="Poorten T."/>
            <person name="Britton C."/>
            <person name="Davik J."/>
            <person name="Ashrafi H."/>
            <person name="Aiden E.L."/>
            <person name="Borodovsky M."/>
            <person name="Worthington M."/>
        </authorList>
    </citation>
    <scope>NUCLEOTIDE SEQUENCE [LARGE SCALE GENOMIC DNA]</scope>
    <source>
        <strain evidence="1">PI 553951</strain>
    </source>
</reference>
<evidence type="ECO:0000313" key="1">
    <source>
        <dbReference type="EMBL" id="KAK9924004.1"/>
    </source>
</evidence>
<dbReference type="Proteomes" id="UP001457282">
    <property type="component" value="Unassembled WGS sequence"/>
</dbReference>
<sequence length="151" mass="17355">MDPKSSEPKLEPMGSTLIFRDAKDKREFSILLELELPMFKTHNFSLRFLPCFEAPEYKETDDDIVDEPIIVGTAEIIEYMKNIKESTIVYIELGDSPWPANIFSMCDQQHVQDHFIIGLDPYSNNGEGERPRFRLIDVPGRYGEVPLLSVS</sequence>
<proteinExistence type="predicted"/>
<protein>
    <submittedName>
        <fullName evidence="1">Uncharacterized protein</fullName>
    </submittedName>
</protein>
<evidence type="ECO:0000313" key="2">
    <source>
        <dbReference type="Proteomes" id="UP001457282"/>
    </source>
</evidence>
<dbReference type="EMBL" id="JBEDUW010000006">
    <property type="protein sequence ID" value="KAK9924004.1"/>
    <property type="molecule type" value="Genomic_DNA"/>
</dbReference>
<keyword evidence="2" id="KW-1185">Reference proteome</keyword>